<keyword evidence="10" id="KW-1185">Reference proteome</keyword>
<comment type="caution">
    <text evidence="9">The sequence shown here is derived from an EMBL/GenBank/DDBJ whole genome shotgun (WGS) entry which is preliminary data.</text>
</comment>
<dbReference type="PANTHER" id="PTHR34453">
    <property type="entry name" value="DEFENSIN-LIKE (DEFL) FAMILY PROTEIN-RELATED"/>
    <property type="match status" value="1"/>
</dbReference>
<dbReference type="Proteomes" id="UP001558713">
    <property type="component" value="Unassembled WGS sequence"/>
</dbReference>
<evidence type="ECO:0000256" key="1">
    <source>
        <dbReference type="ARBA" id="ARBA00004613"/>
    </source>
</evidence>
<feature type="chain" id="PRO_5044880862" evidence="8">
    <location>
        <begin position="28"/>
        <end position="95"/>
    </location>
</feature>
<evidence type="ECO:0000256" key="5">
    <source>
        <dbReference type="ARBA" id="ARBA00022577"/>
    </source>
</evidence>
<keyword evidence="4" id="KW-0929">Antimicrobial</keyword>
<keyword evidence="7" id="KW-0611">Plant defense</keyword>
<name>A0ABD0ZZI5_CARAN</name>
<organism evidence="9 10">
    <name type="scientific">Cardamine amara subsp. amara</name>
    <dbReference type="NCBI Taxonomy" id="228776"/>
    <lineage>
        <taxon>Eukaryota</taxon>
        <taxon>Viridiplantae</taxon>
        <taxon>Streptophyta</taxon>
        <taxon>Embryophyta</taxon>
        <taxon>Tracheophyta</taxon>
        <taxon>Spermatophyta</taxon>
        <taxon>Magnoliopsida</taxon>
        <taxon>eudicotyledons</taxon>
        <taxon>Gunneridae</taxon>
        <taxon>Pentapetalae</taxon>
        <taxon>rosids</taxon>
        <taxon>malvids</taxon>
        <taxon>Brassicales</taxon>
        <taxon>Brassicaceae</taxon>
        <taxon>Cardamineae</taxon>
        <taxon>Cardamine</taxon>
    </lineage>
</organism>
<evidence type="ECO:0000256" key="2">
    <source>
        <dbReference type="ARBA" id="ARBA00006722"/>
    </source>
</evidence>
<gene>
    <name evidence="9" type="ORF">V5N11_030256</name>
</gene>
<evidence type="ECO:0000313" key="10">
    <source>
        <dbReference type="Proteomes" id="UP001558713"/>
    </source>
</evidence>
<dbReference type="InterPro" id="IPR022618">
    <property type="entry name" value="Defensin-like_20-28"/>
</dbReference>
<accession>A0ABD0ZZI5</accession>
<dbReference type="GO" id="GO:0050832">
    <property type="term" value="P:defense response to fungus"/>
    <property type="evidence" value="ECO:0007669"/>
    <property type="project" value="UniProtKB-KW"/>
</dbReference>
<reference evidence="9 10" key="1">
    <citation type="submission" date="2024-04" db="EMBL/GenBank/DDBJ databases">
        <title>Genome assembly C_amara_ONT_v2.</title>
        <authorList>
            <person name="Yant L."/>
            <person name="Moore C."/>
            <person name="Slenker M."/>
        </authorList>
    </citation>
    <scope>NUCLEOTIDE SEQUENCE [LARGE SCALE GENOMIC DNA]</scope>
    <source>
        <tissue evidence="9">Leaf</tissue>
    </source>
</reference>
<proteinExistence type="inferred from homology"/>
<sequence>MMLRTKVVSLVIFAAFVLCVGSNRIDGQENIAPWVYNMKSICCKEHPEVGRCLPGIDDNADKDGKCWTFCIKECETGGFCKLFGNKHKCHCHCSG</sequence>
<dbReference type="GO" id="GO:0031640">
    <property type="term" value="P:killing of cells of another organism"/>
    <property type="evidence" value="ECO:0007669"/>
    <property type="project" value="UniProtKB-KW"/>
</dbReference>
<keyword evidence="5" id="KW-0295">Fungicide</keyword>
<comment type="similarity">
    <text evidence="2">Belongs to the DEFL family.</text>
</comment>
<evidence type="ECO:0000256" key="8">
    <source>
        <dbReference type="SAM" id="SignalP"/>
    </source>
</evidence>
<dbReference type="AlphaFoldDB" id="A0ABD0ZZI5"/>
<keyword evidence="3" id="KW-0964">Secreted</keyword>
<comment type="subcellular location">
    <subcellularLocation>
        <location evidence="1">Secreted</location>
    </subcellularLocation>
</comment>
<dbReference type="Pfam" id="PF10868">
    <property type="entry name" value="Defensin_like"/>
    <property type="match status" value="1"/>
</dbReference>
<dbReference type="PANTHER" id="PTHR34453:SF3">
    <property type="entry name" value="DEFENSIN-LIKE (DEFL) FAMILY PROTEIN-RELATED"/>
    <property type="match status" value="1"/>
</dbReference>
<dbReference type="GO" id="GO:0005576">
    <property type="term" value="C:extracellular region"/>
    <property type="evidence" value="ECO:0007669"/>
    <property type="project" value="UniProtKB-SubCell"/>
</dbReference>
<evidence type="ECO:0000256" key="6">
    <source>
        <dbReference type="ARBA" id="ARBA00022729"/>
    </source>
</evidence>
<evidence type="ECO:0000256" key="3">
    <source>
        <dbReference type="ARBA" id="ARBA00022525"/>
    </source>
</evidence>
<feature type="signal peptide" evidence="8">
    <location>
        <begin position="1"/>
        <end position="27"/>
    </location>
</feature>
<protein>
    <submittedName>
        <fullName evidence="9">Defensin-like protein 21</fullName>
    </submittedName>
</protein>
<dbReference type="EMBL" id="JBANAX010000633">
    <property type="protein sequence ID" value="KAL1200027.1"/>
    <property type="molecule type" value="Genomic_DNA"/>
</dbReference>
<keyword evidence="6 8" id="KW-0732">Signal</keyword>
<evidence type="ECO:0000256" key="4">
    <source>
        <dbReference type="ARBA" id="ARBA00022529"/>
    </source>
</evidence>
<evidence type="ECO:0000313" key="9">
    <source>
        <dbReference type="EMBL" id="KAL1200027.1"/>
    </source>
</evidence>
<evidence type="ECO:0000256" key="7">
    <source>
        <dbReference type="ARBA" id="ARBA00022821"/>
    </source>
</evidence>